<dbReference type="GO" id="GO:0016020">
    <property type="term" value="C:membrane"/>
    <property type="evidence" value="ECO:0007669"/>
    <property type="project" value="UniProtKB-SubCell"/>
</dbReference>
<feature type="domain" description="Ig-like" evidence="10">
    <location>
        <begin position="74"/>
        <end position="171"/>
    </location>
</feature>
<dbReference type="Pfam" id="PF07686">
    <property type="entry name" value="V-set"/>
    <property type="match status" value="1"/>
</dbReference>
<evidence type="ECO:0000256" key="8">
    <source>
        <dbReference type="SAM" id="MobiDB-lite"/>
    </source>
</evidence>
<organism evidence="11 12">
    <name type="scientific">Anas platyrhynchos</name>
    <name type="common">Mallard</name>
    <name type="synonym">Anas boschas</name>
    <dbReference type="NCBI Taxonomy" id="8839"/>
    <lineage>
        <taxon>Eukaryota</taxon>
        <taxon>Metazoa</taxon>
        <taxon>Chordata</taxon>
        <taxon>Craniata</taxon>
        <taxon>Vertebrata</taxon>
        <taxon>Euteleostomi</taxon>
        <taxon>Archelosauria</taxon>
        <taxon>Archosauria</taxon>
        <taxon>Dinosauria</taxon>
        <taxon>Saurischia</taxon>
        <taxon>Theropoda</taxon>
        <taxon>Coelurosauria</taxon>
        <taxon>Aves</taxon>
        <taxon>Neognathae</taxon>
        <taxon>Galloanserae</taxon>
        <taxon>Anseriformes</taxon>
        <taxon>Anatidae</taxon>
        <taxon>Anatinae</taxon>
        <taxon>Anas</taxon>
    </lineage>
</organism>
<dbReference type="CDD" id="cd12888">
    <property type="entry name" value="SPRY_PRY_TRIM7_like"/>
    <property type="match status" value="1"/>
</dbReference>
<comment type="similarity">
    <text evidence="2">Belongs to the immunoglobulin superfamily. BTN/MOG family.</text>
</comment>
<dbReference type="InterPro" id="IPR007110">
    <property type="entry name" value="Ig-like_dom"/>
</dbReference>
<accession>A0A8B9SVA9</accession>
<dbReference type="SUPFAM" id="SSF48726">
    <property type="entry name" value="Immunoglobulin"/>
    <property type="match status" value="1"/>
</dbReference>
<evidence type="ECO:0000256" key="2">
    <source>
        <dbReference type="ARBA" id="ARBA00007591"/>
    </source>
</evidence>
<dbReference type="InterPro" id="IPR013106">
    <property type="entry name" value="Ig_V-set"/>
</dbReference>
<comment type="subcellular location">
    <subcellularLocation>
        <location evidence="1">Membrane</location>
    </subcellularLocation>
</comment>
<evidence type="ECO:0000256" key="1">
    <source>
        <dbReference type="ARBA" id="ARBA00004370"/>
    </source>
</evidence>
<reference evidence="11" key="2">
    <citation type="submission" date="2025-08" db="UniProtKB">
        <authorList>
            <consortium name="Ensembl"/>
        </authorList>
    </citation>
    <scope>IDENTIFICATION</scope>
</reference>
<dbReference type="InterPro" id="IPR013783">
    <property type="entry name" value="Ig-like_fold"/>
</dbReference>
<dbReference type="InterPro" id="IPR001870">
    <property type="entry name" value="B30.2/SPRY"/>
</dbReference>
<dbReference type="InterPro" id="IPR050143">
    <property type="entry name" value="TRIM/RBCC"/>
</dbReference>
<keyword evidence="6" id="KW-1015">Disulfide bond</keyword>
<dbReference type="SMART" id="SM00409">
    <property type="entry name" value="IG"/>
    <property type="match status" value="1"/>
</dbReference>
<dbReference type="SMART" id="SM00406">
    <property type="entry name" value="IGv"/>
    <property type="match status" value="1"/>
</dbReference>
<evidence type="ECO:0008006" key="13">
    <source>
        <dbReference type="Google" id="ProtNLM"/>
    </source>
</evidence>
<dbReference type="InterPro" id="IPR006574">
    <property type="entry name" value="PRY"/>
</dbReference>
<dbReference type="SMART" id="SM00449">
    <property type="entry name" value="SPRY"/>
    <property type="match status" value="1"/>
</dbReference>
<protein>
    <recommendedName>
        <fullName evidence="13">Butyrophilin subfamily 1 member A1</fullName>
    </recommendedName>
</protein>
<evidence type="ECO:0000256" key="4">
    <source>
        <dbReference type="ARBA" id="ARBA00022989"/>
    </source>
</evidence>
<dbReference type="Gene3D" id="2.60.40.10">
    <property type="entry name" value="Immunoglobulins"/>
    <property type="match status" value="1"/>
</dbReference>
<dbReference type="InterPro" id="IPR003877">
    <property type="entry name" value="SPRY_dom"/>
</dbReference>
<evidence type="ECO:0000313" key="11">
    <source>
        <dbReference type="Ensembl" id="ENSAPLP00020011646.1"/>
    </source>
</evidence>
<dbReference type="FunFam" id="2.60.120.920:FF:000004">
    <property type="entry name" value="Butyrophilin subfamily 1 member A1"/>
    <property type="match status" value="1"/>
</dbReference>
<dbReference type="InterPro" id="IPR003879">
    <property type="entry name" value="Butyrophylin_SPRY"/>
</dbReference>
<dbReference type="PANTHER" id="PTHR24103">
    <property type="entry name" value="E3 UBIQUITIN-PROTEIN LIGASE TRIM"/>
    <property type="match status" value="1"/>
</dbReference>
<dbReference type="Ensembl" id="ENSAPLT00020012535.1">
    <property type="protein sequence ID" value="ENSAPLP00020011646.1"/>
    <property type="gene ID" value="ENSAPLG00020008574.1"/>
</dbReference>
<evidence type="ECO:0000256" key="5">
    <source>
        <dbReference type="ARBA" id="ARBA00023136"/>
    </source>
</evidence>
<dbReference type="PROSITE" id="PS50835">
    <property type="entry name" value="IG_LIKE"/>
    <property type="match status" value="1"/>
</dbReference>
<feature type="region of interest" description="Disordered" evidence="8">
    <location>
        <begin position="376"/>
        <end position="405"/>
    </location>
</feature>
<dbReference type="FunFam" id="2.60.40.10:FF:000183">
    <property type="entry name" value="Myelin-oligodendrocyte glycoprotein"/>
    <property type="match status" value="1"/>
</dbReference>
<keyword evidence="3" id="KW-0812">Transmembrane</keyword>
<dbReference type="SUPFAM" id="SSF49899">
    <property type="entry name" value="Concanavalin A-like lectins/glucanases"/>
    <property type="match status" value="1"/>
</dbReference>
<keyword evidence="7" id="KW-0393">Immunoglobulin domain</keyword>
<dbReference type="PROSITE" id="PS50188">
    <property type="entry name" value="B302_SPRY"/>
    <property type="match status" value="1"/>
</dbReference>
<keyword evidence="5" id="KW-0472">Membrane</keyword>
<dbReference type="InterPro" id="IPR043136">
    <property type="entry name" value="B30.2/SPRY_sf"/>
</dbReference>
<dbReference type="Gene3D" id="2.60.120.920">
    <property type="match status" value="1"/>
</dbReference>
<keyword evidence="4" id="KW-1133">Transmembrane helix</keyword>
<dbReference type="InterPro" id="IPR003599">
    <property type="entry name" value="Ig_sub"/>
</dbReference>
<evidence type="ECO:0000256" key="7">
    <source>
        <dbReference type="ARBA" id="ARBA00023319"/>
    </source>
</evidence>
<dbReference type="Pfam" id="PF13765">
    <property type="entry name" value="PRY"/>
    <property type="match status" value="1"/>
</dbReference>
<name>A0A8B9SVA9_ANAPL</name>
<dbReference type="AlphaFoldDB" id="A0A8B9SVA9"/>
<dbReference type="InterPro" id="IPR036179">
    <property type="entry name" value="Ig-like_dom_sf"/>
</dbReference>
<evidence type="ECO:0000256" key="3">
    <source>
        <dbReference type="ARBA" id="ARBA00022692"/>
    </source>
</evidence>
<feature type="compositionally biased region" description="Polar residues" evidence="8">
    <location>
        <begin position="385"/>
        <end position="394"/>
    </location>
</feature>
<dbReference type="PRINTS" id="PR01407">
    <property type="entry name" value="BUTYPHLNCDUF"/>
</dbReference>
<dbReference type="Pfam" id="PF00622">
    <property type="entry name" value="SPRY"/>
    <property type="match status" value="1"/>
</dbReference>
<feature type="region of interest" description="Disordered" evidence="8">
    <location>
        <begin position="1"/>
        <end position="41"/>
    </location>
</feature>
<evidence type="ECO:0000259" key="9">
    <source>
        <dbReference type="PROSITE" id="PS50188"/>
    </source>
</evidence>
<feature type="domain" description="B30.2/SPRY" evidence="9">
    <location>
        <begin position="179"/>
        <end position="377"/>
    </location>
</feature>
<dbReference type="SMART" id="SM00589">
    <property type="entry name" value="PRY"/>
    <property type="match status" value="1"/>
</dbReference>
<evidence type="ECO:0000256" key="6">
    <source>
        <dbReference type="ARBA" id="ARBA00023157"/>
    </source>
</evidence>
<reference evidence="11" key="3">
    <citation type="submission" date="2025-09" db="UniProtKB">
        <authorList>
            <consortium name="Ensembl"/>
        </authorList>
    </citation>
    <scope>IDENTIFICATION</scope>
</reference>
<dbReference type="InterPro" id="IPR013320">
    <property type="entry name" value="ConA-like_dom_sf"/>
</dbReference>
<reference evidence="11" key="1">
    <citation type="submission" date="2019-08" db="EMBL/GenBank/DDBJ databases">
        <title>Three high-quality genomes provides insights into domestication of ducks.</title>
        <authorList>
            <person name="Hou Z.C."/>
            <person name="Zhu F."/>
            <person name="Yin Z.T."/>
            <person name="Zhang F."/>
        </authorList>
    </citation>
    <scope>NUCLEOTIDE SEQUENCE [LARGE SCALE GENOMIC DNA]</scope>
</reference>
<dbReference type="Proteomes" id="UP000694400">
    <property type="component" value="Chromosome 30"/>
</dbReference>
<sequence>MREGPGLGTQLQWDGGASPAELPRHSPRGRAAPGRLLQPGTGQKLRKLGGALCFLQLSQLRVEGPGHPVTATVGKDVVLPCHLSPRQDARSLEVRWIRDSISETVHHYRNGEDLYGEQMGAYAGRTELVRDGLSAGSLDLRIMGLRPSDDGQYVCTVVDGHAYAEAIVELEVYKWHSQACPGLSSAPDGLALSVPAEKVTLDPDTAHPQLVVSPDNKSVRRQTERQQVPDTLRRFDSWCCVLGREDFREGRHCWLVEVEGEQIKDSWWAVGVARASVERKGWIDASPKEGIWAVRYYERQLMPLTWPNTRLSLSPVPTRIWVCLDCTQQQVSFINADNGVEIFTFTAASFNGESIRPWFWLVSNSLQLFLRDSNPQTPSPALGGSCSSPDTPQTPLLGPAGAAQE</sequence>
<evidence type="ECO:0000313" key="12">
    <source>
        <dbReference type="Proteomes" id="UP000694400"/>
    </source>
</evidence>
<proteinExistence type="inferred from homology"/>
<evidence type="ECO:0000259" key="10">
    <source>
        <dbReference type="PROSITE" id="PS50835"/>
    </source>
</evidence>